<dbReference type="InterPro" id="IPR006977">
    <property type="entry name" value="Yip1_dom"/>
</dbReference>
<accession>R7TLQ3</accession>
<dbReference type="GO" id="GO:0016192">
    <property type="term" value="P:vesicle-mediated transport"/>
    <property type="evidence" value="ECO:0007669"/>
    <property type="project" value="InterPro"/>
</dbReference>
<feature type="region of interest" description="Disordered" evidence="6">
    <location>
        <begin position="25"/>
        <end position="66"/>
    </location>
</feature>
<keyword evidence="3 7" id="KW-0812">Transmembrane</keyword>
<dbReference type="GO" id="GO:0031267">
    <property type="term" value="F:small GTPase binding"/>
    <property type="evidence" value="ECO:0007669"/>
    <property type="project" value="InterPro"/>
</dbReference>
<dbReference type="Pfam" id="PF04893">
    <property type="entry name" value="Yip1"/>
    <property type="match status" value="1"/>
</dbReference>
<feature type="transmembrane region" description="Helical" evidence="7">
    <location>
        <begin position="166"/>
        <end position="189"/>
    </location>
</feature>
<evidence type="ECO:0000256" key="5">
    <source>
        <dbReference type="ARBA" id="ARBA00023136"/>
    </source>
</evidence>
<evidence type="ECO:0000256" key="2">
    <source>
        <dbReference type="ARBA" id="ARBA00010596"/>
    </source>
</evidence>
<dbReference type="EMBL" id="KB309374">
    <property type="protein sequence ID" value="ELT94599.1"/>
    <property type="molecule type" value="Genomic_DNA"/>
</dbReference>
<dbReference type="PANTHER" id="PTHR12822:SF2">
    <property type="entry name" value="PROTEIN YIPF"/>
    <property type="match status" value="1"/>
</dbReference>
<evidence type="ECO:0000313" key="11">
    <source>
        <dbReference type="Proteomes" id="UP000014760"/>
    </source>
</evidence>
<dbReference type="STRING" id="283909.R7TLQ3"/>
<keyword evidence="4 7" id="KW-1133">Transmembrane helix</keyword>
<keyword evidence="11" id="KW-1185">Reference proteome</keyword>
<feature type="region of interest" description="Disordered" evidence="6">
    <location>
        <begin position="345"/>
        <end position="416"/>
    </location>
</feature>
<dbReference type="GO" id="GO:0005794">
    <property type="term" value="C:Golgi apparatus"/>
    <property type="evidence" value="ECO:0007669"/>
    <property type="project" value="InterPro"/>
</dbReference>
<dbReference type="InterPro" id="IPR039765">
    <property type="entry name" value="Yip5/YIPF1/YIPF2"/>
</dbReference>
<feature type="transmembrane region" description="Helical" evidence="7">
    <location>
        <begin position="257"/>
        <end position="281"/>
    </location>
</feature>
<reference evidence="10" key="3">
    <citation type="submission" date="2015-06" db="UniProtKB">
        <authorList>
            <consortium name="EnsemblMetazoa"/>
        </authorList>
    </citation>
    <scope>IDENTIFICATION</scope>
</reference>
<feature type="transmembrane region" description="Helical" evidence="7">
    <location>
        <begin position="125"/>
        <end position="146"/>
    </location>
</feature>
<evidence type="ECO:0000256" key="4">
    <source>
        <dbReference type="ARBA" id="ARBA00022989"/>
    </source>
</evidence>
<evidence type="ECO:0000256" key="7">
    <source>
        <dbReference type="SAM" id="Phobius"/>
    </source>
</evidence>
<feature type="compositionally biased region" description="Polar residues" evidence="6">
    <location>
        <begin position="37"/>
        <end position="54"/>
    </location>
</feature>
<protein>
    <recommendedName>
        <fullName evidence="8">Yip1 domain-containing protein</fullName>
    </recommendedName>
</protein>
<evidence type="ECO:0000256" key="3">
    <source>
        <dbReference type="ARBA" id="ARBA00022692"/>
    </source>
</evidence>
<feature type="compositionally biased region" description="Low complexity" evidence="6">
    <location>
        <begin position="369"/>
        <end position="378"/>
    </location>
</feature>
<feature type="transmembrane region" description="Helical" evidence="7">
    <location>
        <begin position="201"/>
        <end position="222"/>
    </location>
</feature>
<evidence type="ECO:0000313" key="9">
    <source>
        <dbReference type="EMBL" id="ELT94599.1"/>
    </source>
</evidence>
<evidence type="ECO:0000256" key="6">
    <source>
        <dbReference type="SAM" id="MobiDB-lite"/>
    </source>
</evidence>
<dbReference type="AlphaFoldDB" id="R7TLQ3"/>
<reference evidence="11" key="1">
    <citation type="submission" date="2012-12" db="EMBL/GenBank/DDBJ databases">
        <authorList>
            <person name="Hellsten U."/>
            <person name="Grimwood J."/>
            <person name="Chapman J.A."/>
            <person name="Shapiro H."/>
            <person name="Aerts A."/>
            <person name="Otillar R.P."/>
            <person name="Terry A.Y."/>
            <person name="Boore J.L."/>
            <person name="Simakov O."/>
            <person name="Marletaz F."/>
            <person name="Cho S.-J."/>
            <person name="Edsinger-Gonzales E."/>
            <person name="Havlak P."/>
            <person name="Kuo D.-H."/>
            <person name="Larsson T."/>
            <person name="Lv J."/>
            <person name="Arendt D."/>
            <person name="Savage R."/>
            <person name="Osoegawa K."/>
            <person name="de Jong P."/>
            <person name="Lindberg D.R."/>
            <person name="Seaver E.C."/>
            <person name="Weisblat D.A."/>
            <person name="Putnam N.H."/>
            <person name="Grigoriev I.V."/>
            <person name="Rokhsar D.S."/>
        </authorList>
    </citation>
    <scope>NUCLEOTIDE SEQUENCE</scope>
    <source>
        <strain evidence="11">I ESC-2004</strain>
    </source>
</reference>
<dbReference type="PANTHER" id="PTHR12822">
    <property type="entry name" value="PROTEIN YIPF"/>
    <property type="match status" value="1"/>
</dbReference>
<feature type="region of interest" description="Disordered" evidence="6">
    <location>
        <begin position="314"/>
        <end position="333"/>
    </location>
</feature>
<sequence>MTCSRTHARSIMSLMTKASPLSTDDLQFQDIPHSGVEPTSSKPAPKIQTHTFTDFPNPDDSDDEQDRSNLLLQGVKKSPSFWTFDYYQSFFDVDTHQVLKRILGSMVPNPKVNYLDHTIRPNPDLYGPFWICTTLIFTTAIAGNLANYFAFAGKDYEWIYDFHKVSFAATAVFLYWWLVPTGLYTLFWWRGSQAGVSFTEILCVYGYSLAIYVPISILWVIPVDWLRWLLVMAGMVLSGSVLVLTFWSAIKHDDVKVAYPCMAAIVLLHGLLAVGFVLYFFHVPSPPAAVIQPTSEPLANLTSSNHLPLSVQNSGLKDQLEPNPPFTPGAQNRVVPNDAIESKILPPVQPSNISATKPAEEASTSAFMTPSPTTAAAGQPPPAAMQLHLAPTTKRAAASTKNRKSISNRKATRATG</sequence>
<feature type="domain" description="Yip1" evidence="8">
    <location>
        <begin position="108"/>
        <end position="273"/>
    </location>
</feature>
<reference evidence="9 11" key="2">
    <citation type="journal article" date="2013" name="Nature">
        <title>Insights into bilaterian evolution from three spiralian genomes.</title>
        <authorList>
            <person name="Simakov O."/>
            <person name="Marletaz F."/>
            <person name="Cho S.J."/>
            <person name="Edsinger-Gonzales E."/>
            <person name="Havlak P."/>
            <person name="Hellsten U."/>
            <person name="Kuo D.H."/>
            <person name="Larsson T."/>
            <person name="Lv J."/>
            <person name="Arendt D."/>
            <person name="Savage R."/>
            <person name="Osoegawa K."/>
            <person name="de Jong P."/>
            <person name="Grimwood J."/>
            <person name="Chapman J.A."/>
            <person name="Shapiro H."/>
            <person name="Aerts A."/>
            <person name="Otillar R.P."/>
            <person name="Terry A.Y."/>
            <person name="Boore J.L."/>
            <person name="Grigoriev I.V."/>
            <person name="Lindberg D.R."/>
            <person name="Seaver E.C."/>
            <person name="Weisblat D.A."/>
            <person name="Putnam N.H."/>
            <person name="Rokhsar D.S."/>
        </authorList>
    </citation>
    <scope>NUCLEOTIDE SEQUENCE</scope>
    <source>
        <strain evidence="9 11">I ESC-2004</strain>
    </source>
</reference>
<evidence type="ECO:0000259" key="8">
    <source>
        <dbReference type="Pfam" id="PF04893"/>
    </source>
</evidence>
<comment type="subcellular location">
    <subcellularLocation>
        <location evidence="1">Membrane</location>
        <topology evidence="1">Multi-pass membrane protein</topology>
    </subcellularLocation>
</comment>
<dbReference type="GO" id="GO:0016020">
    <property type="term" value="C:membrane"/>
    <property type="evidence" value="ECO:0007669"/>
    <property type="project" value="UniProtKB-SubCell"/>
</dbReference>
<dbReference type="EMBL" id="AMQN01002494">
    <property type="status" value="NOT_ANNOTATED_CDS"/>
    <property type="molecule type" value="Genomic_DNA"/>
</dbReference>
<dbReference type="HOGENOM" id="CLU_660975_0_0_1"/>
<gene>
    <name evidence="9" type="ORF">CAPTEDRAFT_178563</name>
</gene>
<evidence type="ECO:0000256" key="1">
    <source>
        <dbReference type="ARBA" id="ARBA00004141"/>
    </source>
</evidence>
<feature type="compositionally biased region" description="Basic residues" evidence="6">
    <location>
        <begin position="401"/>
        <end position="416"/>
    </location>
</feature>
<dbReference type="EnsemblMetazoa" id="CapteT178563">
    <property type="protein sequence ID" value="CapteP178563"/>
    <property type="gene ID" value="CapteG178563"/>
</dbReference>
<keyword evidence="5 7" id="KW-0472">Membrane</keyword>
<feature type="transmembrane region" description="Helical" evidence="7">
    <location>
        <begin position="228"/>
        <end position="250"/>
    </location>
</feature>
<dbReference type="Proteomes" id="UP000014760">
    <property type="component" value="Unassembled WGS sequence"/>
</dbReference>
<name>R7TLQ3_CAPTE</name>
<comment type="similarity">
    <text evidence="2">Belongs to the YIP1 family.</text>
</comment>
<proteinExistence type="inferred from homology"/>
<dbReference type="FunCoup" id="R7TLQ3">
    <property type="interactions" value="1101"/>
</dbReference>
<evidence type="ECO:0000313" key="10">
    <source>
        <dbReference type="EnsemblMetazoa" id="CapteP178563"/>
    </source>
</evidence>
<organism evidence="9">
    <name type="scientific">Capitella teleta</name>
    <name type="common">Polychaete worm</name>
    <dbReference type="NCBI Taxonomy" id="283909"/>
    <lineage>
        <taxon>Eukaryota</taxon>
        <taxon>Metazoa</taxon>
        <taxon>Spiralia</taxon>
        <taxon>Lophotrochozoa</taxon>
        <taxon>Annelida</taxon>
        <taxon>Polychaeta</taxon>
        <taxon>Sedentaria</taxon>
        <taxon>Scolecida</taxon>
        <taxon>Capitellidae</taxon>
        <taxon>Capitella</taxon>
    </lineage>
</organism>
<dbReference type="OrthoDB" id="10256463at2759"/>
<dbReference type="OMA" id="PIWISVT"/>